<accession>A0A1I8AK16</accession>
<dbReference type="Proteomes" id="UP000095287">
    <property type="component" value="Unplaced"/>
</dbReference>
<keyword evidence="1" id="KW-1185">Reference proteome</keyword>
<evidence type="ECO:0000313" key="2">
    <source>
        <dbReference type="WBParaSite" id="L893_g6590.t1"/>
    </source>
</evidence>
<evidence type="ECO:0000313" key="1">
    <source>
        <dbReference type="Proteomes" id="UP000095287"/>
    </source>
</evidence>
<name>A0A1I8AK16_9BILA</name>
<dbReference type="AlphaFoldDB" id="A0A1I8AK16"/>
<protein>
    <submittedName>
        <fullName evidence="2">Uncharacterized protein</fullName>
    </submittedName>
</protein>
<proteinExistence type="predicted"/>
<organism evidence="1 2">
    <name type="scientific">Steinernema glaseri</name>
    <dbReference type="NCBI Taxonomy" id="37863"/>
    <lineage>
        <taxon>Eukaryota</taxon>
        <taxon>Metazoa</taxon>
        <taxon>Ecdysozoa</taxon>
        <taxon>Nematoda</taxon>
        <taxon>Chromadorea</taxon>
        <taxon>Rhabditida</taxon>
        <taxon>Tylenchina</taxon>
        <taxon>Panagrolaimomorpha</taxon>
        <taxon>Strongyloidoidea</taxon>
        <taxon>Steinernematidae</taxon>
        <taxon>Steinernema</taxon>
    </lineage>
</organism>
<reference evidence="2" key="1">
    <citation type="submission" date="2016-11" db="UniProtKB">
        <authorList>
            <consortium name="WormBaseParasite"/>
        </authorList>
    </citation>
    <scope>IDENTIFICATION</scope>
</reference>
<dbReference type="WBParaSite" id="L893_g6590.t1">
    <property type="protein sequence ID" value="L893_g6590.t1"/>
    <property type="gene ID" value="L893_g6590"/>
</dbReference>
<sequence>MQQNGIYADRNCFVNDINLLDRSWTFSYCTIISSHNTLDEGKLPLAVAAPPLGIALVSPELKLNEFLVEELVIV</sequence>